<evidence type="ECO:0000313" key="8">
    <source>
        <dbReference type="Proteomes" id="UP000439113"/>
    </source>
</evidence>
<dbReference type="InterPro" id="IPR036505">
    <property type="entry name" value="Amidase/PGRP_sf"/>
</dbReference>
<evidence type="ECO:0000256" key="5">
    <source>
        <dbReference type="ARBA" id="ARBA00023316"/>
    </source>
</evidence>
<dbReference type="GO" id="GO:0008745">
    <property type="term" value="F:N-acetylmuramoyl-L-alanine amidase activity"/>
    <property type="evidence" value="ECO:0007669"/>
    <property type="project" value="UniProtKB-EC"/>
</dbReference>
<dbReference type="AlphaFoldDB" id="A0A6N8DMW1"/>
<dbReference type="GO" id="GO:0071555">
    <property type="term" value="P:cell wall organization"/>
    <property type="evidence" value="ECO:0007669"/>
    <property type="project" value="UniProtKB-KW"/>
</dbReference>
<dbReference type="InterPro" id="IPR036366">
    <property type="entry name" value="PGBDSf"/>
</dbReference>
<dbReference type="GO" id="GO:0019867">
    <property type="term" value="C:outer membrane"/>
    <property type="evidence" value="ECO:0007669"/>
    <property type="project" value="TreeGrafter"/>
</dbReference>
<dbReference type="SUPFAM" id="SSF55846">
    <property type="entry name" value="N-acetylmuramoyl-L-alanine amidase-like"/>
    <property type="match status" value="1"/>
</dbReference>
<dbReference type="Gene3D" id="3.40.80.10">
    <property type="entry name" value="Peptidoglycan recognition protein-like"/>
    <property type="match status" value="1"/>
</dbReference>
<dbReference type="PANTHER" id="PTHR30417:SF1">
    <property type="entry name" value="N-ACETYLMURAMOYL-L-ALANINE AMIDASE AMID"/>
    <property type="match status" value="1"/>
</dbReference>
<evidence type="ECO:0000256" key="2">
    <source>
        <dbReference type="ARBA" id="ARBA00007553"/>
    </source>
</evidence>
<accession>A0A6N8DMW1</accession>
<evidence type="ECO:0000259" key="6">
    <source>
        <dbReference type="SMART" id="SM00644"/>
    </source>
</evidence>
<keyword evidence="4" id="KW-0378">Hydrolase</keyword>
<dbReference type="InterPro" id="IPR036365">
    <property type="entry name" value="PGBD-like_sf"/>
</dbReference>
<dbReference type="InterPro" id="IPR002502">
    <property type="entry name" value="Amidase_domain"/>
</dbReference>
<protein>
    <recommendedName>
        <fullName evidence="3">N-acetylmuramoyl-L-alanine amidase</fullName>
        <ecNumber evidence="3">3.5.1.28</ecNumber>
    </recommendedName>
</protein>
<comment type="catalytic activity">
    <reaction evidence="1">
        <text>Hydrolyzes the link between N-acetylmuramoyl residues and L-amino acid residues in certain cell-wall glycopeptides.</text>
        <dbReference type="EC" id="3.5.1.28"/>
    </reaction>
</comment>
<dbReference type="EMBL" id="WNKS01000006">
    <property type="protein sequence ID" value="MTV31206.1"/>
    <property type="molecule type" value="Genomic_DNA"/>
</dbReference>
<dbReference type="InterPro" id="IPR002477">
    <property type="entry name" value="Peptidoglycan-bd-like"/>
</dbReference>
<evidence type="ECO:0000256" key="4">
    <source>
        <dbReference type="ARBA" id="ARBA00022801"/>
    </source>
</evidence>
<dbReference type="RefSeq" id="WP_155445892.1">
    <property type="nucleotide sequence ID" value="NZ_JAOQNR010000006.1"/>
</dbReference>
<dbReference type="Proteomes" id="UP000439113">
    <property type="component" value="Unassembled WGS sequence"/>
</dbReference>
<dbReference type="EC" id="3.5.1.28" evidence="3"/>
<dbReference type="SUPFAM" id="SSF47090">
    <property type="entry name" value="PGBD-like"/>
    <property type="match status" value="1"/>
</dbReference>
<dbReference type="Pfam" id="PF01471">
    <property type="entry name" value="PG_binding_1"/>
    <property type="match status" value="1"/>
</dbReference>
<gene>
    <name evidence="7" type="ORF">GJ654_09385</name>
</gene>
<dbReference type="GO" id="GO:0009254">
    <property type="term" value="P:peptidoglycan turnover"/>
    <property type="evidence" value="ECO:0007669"/>
    <property type="project" value="TreeGrafter"/>
</dbReference>
<keyword evidence="5" id="KW-0961">Cell wall biogenesis/degradation</keyword>
<evidence type="ECO:0000256" key="3">
    <source>
        <dbReference type="ARBA" id="ARBA00011901"/>
    </source>
</evidence>
<sequence length="249" mass="26836">MHPRPDSPLVEKFVASPNHGARLVAPTDALILHYTGMPTGEVALDLLTTERGGVSCHYLVWEDGRIWQLVAEDCRAWHAGKSFWAGETDLNSRSIGVEIVNPGHDGGCPPYPEPQIAAVIALCQDICARKAIPPCRVLAHSDIAPSRKIDPGEYFPWARLHAAGVGLWAGPSSIRPGPIYEPGALGPPVAALQQMLAAYGYGVEVTGLYDAATQDVVAAFQRHFRPEKVDGIADVSTLETLRALHRLLS</sequence>
<dbReference type="InterPro" id="IPR051206">
    <property type="entry name" value="NAMLAA_amidase_2"/>
</dbReference>
<name>A0A6N8DMW1_RHOAC</name>
<comment type="similarity">
    <text evidence="2">Belongs to the N-acetylmuramoyl-L-alanine amidase 2 family.</text>
</comment>
<feature type="domain" description="N-acetylmuramoyl-L-alanine amidase" evidence="6">
    <location>
        <begin position="16"/>
        <end position="152"/>
    </location>
</feature>
<dbReference type="SMART" id="SM00644">
    <property type="entry name" value="Ami_2"/>
    <property type="match status" value="1"/>
</dbReference>
<dbReference type="OrthoDB" id="9794842at2"/>
<dbReference type="GO" id="GO:0009253">
    <property type="term" value="P:peptidoglycan catabolic process"/>
    <property type="evidence" value="ECO:0007669"/>
    <property type="project" value="InterPro"/>
</dbReference>
<proteinExistence type="inferred from homology"/>
<dbReference type="CDD" id="cd06583">
    <property type="entry name" value="PGRP"/>
    <property type="match status" value="1"/>
</dbReference>
<dbReference type="PANTHER" id="PTHR30417">
    <property type="entry name" value="N-ACETYLMURAMOYL-L-ALANINE AMIDASE AMID"/>
    <property type="match status" value="1"/>
</dbReference>
<dbReference type="Pfam" id="PF01510">
    <property type="entry name" value="Amidase_2"/>
    <property type="match status" value="1"/>
</dbReference>
<comment type="caution">
    <text evidence="7">The sequence shown here is derived from an EMBL/GenBank/DDBJ whole genome shotgun (WGS) entry which is preliminary data.</text>
</comment>
<reference evidence="7 8" key="1">
    <citation type="submission" date="2019-11" db="EMBL/GenBank/DDBJ databases">
        <title>Whole-genome sequence of a Rhodoblastus acidophilus DSM 142.</title>
        <authorList>
            <person name="Kyndt J.A."/>
            <person name="Meyer T.E."/>
        </authorList>
    </citation>
    <scope>NUCLEOTIDE SEQUENCE [LARGE SCALE GENOMIC DNA]</scope>
    <source>
        <strain evidence="7 8">DSM 142</strain>
    </source>
</reference>
<evidence type="ECO:0000256" key="1">
    <source>
        <dbReference type="ARBA" id="ARBA00001561"/>
    </source>
</evidence>
<evidence type="ECO:0000313" key="7">
    <source>
        <dbReference type="EMBL" id="MTV31206.1"/>
    </source>
</evidence>
<dbReference type="Gene3D" id="1.10.101.10">
    <property type="entry name" value="PGBD-like superfamily/PGBD"/>
    <property type="match status" value="1"/>
</dbReference>
<organism evidence="7 8">
    <name type="scientific">Rhodoblastus acidophilus</name>
    <name type="common">Rhodopseudomonas acidophila</name>
    <dbReference type="NCBI Taxonomy" id="1074"/>
    <lineage>
        <taxon>Bacteria</taxon>
        <taxon>Pseudomonadati</taxon>
        <taxon>Pseudomonadota</taxon>
        <taxon>Alphaproteobacteria</taxon>
        <taxon>Hyphomicrobiales</taxon>
        <taxon>Rhodoblastaceae</taxon>
        <taxon>Rhodoblastus</taxon>
    </lineage>
</organism>